<keyword evidence="1" id="KW-0238">DNA-binding</keyword>
<keyword evidence="6" id="KW-1185">Reference proteome</keyword>
<dbReference type="Gene3D" id="3.40.50.2300">
    <property type="match status" value="1"/>
</dbReference>
<evidence type="ECO:0000313" key="5">
    <source>
        <dbReference type="EMBL" id="ORJ52964.1"/>
    </source>
</evidence>
<dbReference type="GO" id="GO:0003677">
    <property type="term" value="F:DNA binding"/>
    <property type="evidence" value="ECO:0007669"/>
    <property type="project" value="UniProtKB-KW"/>
</dbReference>
<proteinExistence type="predicted"/>
<dbReference type="InterPro" id="IPR039420">
    <property type="entry name" value="WalR-like"/>
</dbReference>
<reference evidence="5 6" key="1">
    <citation type="submission" date="2017-03" db="EMBL/GenBank/DDBJ databases">
        <title>Genomic insights into Mycobacterium simiae human colonization.</title>
        <authorList>
            <person name="Steffani J.L."/>
            <person name="Brunck M.E."/>
            <person name="Cruz E."/>
            <person name="Montiel R."/>
            <person name="Barona F."/>
        </authorList>
    </citation>
    <scope>NUCLEOTIDE SEQUENCE [LARGE SCALE GENOMIC DNA]</scope>
    <source>
        <strain evidence="5 6">MsiGto</strain>
    </source>
</reference>
<dbReference type="SUPFAM" id="SSF52172">
    <property type="entry name" value="CheY-like"/>
    <property type="match status" value="1"/>
</dbReference>
<comment type="caution">
    <text evidence="5">The sequence shown here is derived from an EMBL/GenBank/DDBJ whole genome shotgun (WGS) entry which is preliminary data.</text>
</comment>
<protein>
    <recommendedName>
        <fullName evidence="4">Response regulatory domain-containing protein</fullName>
    </recommendedName>
</protein>
<dbReference type="EMBL" id="MZZM01000042">
    <property type="protein sequence ID" value="ORJ52964.1"/>
    <property type="molecule type" value="Genomic_DNA"/>
</dbReference>
<evidence type="ECO:0000259" key="4">
    <source>
        <dbReference type="PROSITE" id="PS50110"/>
    </source>
</evidence>
<feature type="domain" description="Response regulatory" evidence="4">
    <location>
        <begin position="11"/>
        <end position="127"/>
    </location>
</feature>
<sequence length="161" mass="16996">MIADNADACLRVVLADDHVAFRQSLRSILETLGGTDVVAESSDGEGALTAYLCHRPHVLVLDLRMPHLDGLQVVCRVLAADPTACILVLTTSATDHQIQRVLAAGAKACLFKDVAPQVLLQILRRVAAGETIPPTAAWGESSCAATPSADKHGQREEPTGP</sequence>
<dbReference type="Pfam" id="PF00072">
    <property type="entry name" value="Response_reg"/>
    <property type="match status" value="1"/>
</dbReference>
<name>A0A1X0XJ96_MYCSI</name>
<dbReference type="PROSITE" id="PS50110">
    <property type="entry name" value="RESPONSE_REGULATORY"/>
    <property type="match status" value="1"/>
</dbReference>
<dbReference type="InterPro" id="IPR001789">
    <property type="entry name" value="Sig_transdc_resp-reg_receiver"/>
</dbReference>
<dbReference type="GO" id="GO:0000160">
    <property type="term" value="P:phosphorelay signal transduction system"/>
    <property type="evidence" value="ECO:0007669"/>
    <property type="project" value="InterPro"/>
</dbReference>
<evidence type="ECO:0000256" key="3">
    <source>
        <dbReference type="SAM" id="MobiDB-lite"/>
    </source>
</evidence>
<dbReference type="GeneID" id="66600188"/>
<gene>
    <name evidence="5" type="ORF">B5M45_29550</name>
</gene>
<dbReference type="Proteomes" id="UP000193040">
    <property type="component" value="Unassembled WGS sequence"/>
</dbReference>
<organism evidence="5 6">
    <name type="scientific">Mycobacterium simiae</name>
    <name type="common">Mycobacterium habana</name>
    <dbReference type="NCBI Taxonomy" id="1784"/>
    <lineage>
        <taxon>Bacteria</taxon>
        <taxon>Bacillati</taxon>
        <taxon>Actinomycetota</taxon>
        <taxon>Actinomycetes</taxon>
        <taxon>Mycobacteriales</taxon>
        <taxon>Mycobacteriaceae</taxon>
        <taxon>Mycobacterium</taxon>
        <taxon>Mycobacterium simiae complex</taxon>
    </lineage>
</organism>
<feature type="modified residue" description="4-aspartylphosphate" evidence="2">
    <location>
        <position position="62"/>
    </location>
</feature>
<dbReference type="CDD" id="cd17535">
    <property type="entry name" value="REC_NarL-like"/>
    <property type="match status" value="1"/>
</dbReference>
<dbReference type="PANTHER" id="PTHR43214">
    <property type="entry name" value="TWO-COMPONENT RESPONSE REGULATOR"/>
    <property type="match status" value="1"/>
</dbReference>
<dbReference type="AlphaFoldDB" id="A0A1X0XJ96"/>
<evidence type="ECO:0000313" key="6">
    <source>
        <dbReference type="Proteomes" id="UP000193040"/>
    </source>
</evidence>
<dbReference type="RefSeq" id="WP_080691821.1">
    <property type="nucleotide sequence ID" value="NZ_MZZM01000042.1"/>
</dbReference>
<feature type="region of interest" description="Disordered" evidence="3">
    <location>
        <begin position="138"/>
        <end position="161"/>
    </location>
</feature>
<dbReference type="InterPro" id="IPR058245">
    <property type="entry name" value="NreC/VraR/RcsB-like_REC"/>
</dbReference>
<feature type="compositionally biased region" description="Basic and acidic residues" evidence="3">
    <location>
        <begin position="149"/>
        <end position="161"/>
    </location>
</feature>
<keyword evidence="2" id="KW-0597">Phosphoprotein</keyword>
<dbReference type="InterPro" id="IPR011006">
    <property type="entry name" value="CheY-like_superfamily"/>
</dbReference>
<accession>A0A1X0XJ96</accession>
<evidence type="ECO:0000256" key="1">
    <source>
        <dbReference type="ARBA" id="ARBA00023125"/>
    </source>
</evidence>
<evidence type="ECO:0000256" key="2">
    <source>
        <dbReference type="PROSITE-ProRule" id="PRU00169"/>
    </source>
</evidence>
<dbReference type="SMART" id="SM00448">
    <property type="entry name" value="REC"/>
    <property type="match status" value="1"/>
</dbReference>